<dbReference type="Pfam" id="PF07596">
    <property type="entry name" value="SBP_bac_10"/>
    <property type="match status" value="1"/>
</dbReference>
<dbReference type="PANTHER" id="PTHR30093:SF2">
    <property type="entry name" value="TYPE II SECRETION SYSTEM PROTEIN H"/>
    <property type="match status" value="1"/>
</dbReference>
<evidence type="ECO:0000313" key="4">
    <source>
        <dbReference type="Proteomes" id="UP000316304"/>
    </source>
</evidence>
<accession>A0A5C6CAT6</accession>
<keyword evidence="1" id="KW-0812">Transmembrane</keyword>
<dbReference type="InterPro" id="IPR027558">
    <property type="entry name" value="Pre_pil_HX9DG_C"/>
</dbReference>
<keyword evidence="1" id="KW-1133">Transmembrane helix</keyword>
<dbReference type="Gene3D" id="3.30.700.10">
    <property type="entry name" value="Glycoprotein, Type 4 Pilin"/>
    <property type="match status" value="1"/>
</dbReference>
<dbReference type="EMBL" id="SJPT01000006">
    <property type="protein sequence ID" value="TWU21710.1"/>
    <property type="molecule type" value="Genomic_DNA"/>
</dbReference>
<feature type="domain" description="DUF1559" evidence="2">
    <location>
        <begin position="72"/>
        <end position="321"/>
    </location>
</feature>
<keyword evidence="4" id="KW-1185">Reference proteome</keyword>
<dbReference type="SUPFAM" id="SSF54523">
    <property type="entry name" value="Pili subunits"/>
    <property type="match status" value="1"/>
</dbReference>
<proteinExistence type="predicted"/>
<dbReference type="InterPro" id="IPR012902">
    <property type="entry name" value="N_methyl_site"/>
</dbReference>
<comment type="caution">
    <text evidence="3">The sequence shown here is derived from an EMBL/GenBank/DDBJ whole genome shotgun (WGS) entry which is preliminary data.</text>
</comment>
<evidence type="ECO:0000256" key="1">
    <source>
        <dbReference type="SAM" id="Phobius"/>
    </source>
</evidence>
<dbReference type="RefSeq" id="WP_197169329.1">
    <property type="nucleotide sequence ID" value="NZ_SJPT01000006.1"/>
</dbReference>
<reference evidence="3 4" key="1">
    <citation type="submission" date="2019-02" db="EMBL/GenBank/DDBJ databases">
        <title>Deep-cultivation of Planctomycetes and their phenomic and genomic characterization uncovers novel biology.</title>
        <authorList>
            <person name="Wiegand S."/>
            <person name="Jogler M."/>
            <person name="Boedeker C."/>
            <person name="Pinto D."/>
            <person name="Vollmers J."/>
            <person name="Rivas-Marin E."/>
            <person name="Kohn T."/>
            <person name="Peeters S.H."/>
            <person name="Heuer A."/>
            <person name="Rast P."/>
            <person name="Oberbeckmann S."/>
            <person name="Bunk B."/>
            <person name="Jeske O."/>
            <person name="Meyerdierks A."/>
            <person name="Storesund J.E."/>
            <person name="Kallscheuer N."/>
            <person name="Luecker S."/>
            <person name="Lage O.M."/>
            <person name="Pohl T."/>
            <person name="Merkel B.J."/>
            <person name="Hornburger P."/>
            <person name="Mueller R.-W."/>
            <person name="Bruemmer F."/>
            <person name="Labrenz M."/>
            <person name="Spormann A.M."/>
            <person name="Op Den Camp H."/>
            <person name="Overmann J."/>
            <person name="Amann R."/>
            <person name="Jetten M.S.M."/>
            <person name="Mascher T."/>
            <person name="Medema M.H."/>
            <person name="Devos D.P."/>
            <person name="Kaster A.-K."/>
            <person name="Ovreas L."/>
            <person name="Rohde M."/>
            <person name="Galperin M.Y."/>
            <person name="Jogler C."/>
        </authorList>
    </citation>
    <scope>NUCLEOTIDE SEQUENCE [LARGE SCALE GENOMIC DNA]</scope>
    <source>
        <strain evidence="3 4">Pla52o</strain>
    </source>
</reference>
<protein>
    <submittedName>
        <fullName evidence="3">Type II secretion system protein G</fullName>
    </submittedName>
</protein>
<evidence type="ECO:0000313" key="3">
    <source>
        <dbReference type="EMBL" id="TWU21710.1"/>
    </source>
</evidence>
<sequence>MMSLTMRCVPNKTGVDSRDSHPESCPPLTKVSGVFPRHRRDGNARLGFTLVELLVVIAIIGVLVGLLLPAVQSAREAARRMSCSNNLKQIALGLHNYHDSNLDFPAGYYQFTYGPANESTWISHILPFIEQGALYEQIEQWNYFGSPNVNPGVTNVIKTFLPTMTCPSDVDVKLALGYWARGNYGANNGIGPMYTEGRNLVTRGPVGVFGQNDSKNMKDILDGTSNTVMIAELLRSPGDDFRGTMHYPEGPLYQHNQGPNSKVFDQFRTSLCKSIDRAPCTGTYTAWNNRSIVLSTRSLHPSVVNVALVDGSVRTISDSINLVTWQYLGTPEDGNVLADY</sequence>
<dbReference type="NCBIfam" id="TIGR04294">
    <property type="entry name" value="pre_pil_HX9DG"/>
    <property type="match status" value="1"/>
</dbReference>
<name>A0A5C6CAT6_9BACT</name>
<dbReference type="PANTHER" id="PTHR30093">
    <property type="entry name" value="GENERAL SECRETION PATHWAY PROTEIN G"/>
    <property type="match status" value="1"/>
</dbReference>
<dbReference type="NCBIfam" id="TIGR02532">
    <property type="entry name" value="IV_pilin_GFxxxE"/>
    <property type="match status" value="1"/>
</dbReference>
<organism evidence="3 4">
    <name type="scientific">Novipirellula galeiformis</name>
    <dbReference type="NCBI Taxonomy" id="2528004"/>
    <lineage>
        <taxon>Bacteria</taxon>
        <taxon>Pseudomonadati</taxon>
        <taxon>Planctomycetota</taxon>
        <taxon>Planctomycetia</taxon>
        <taxon>Pirellulales</taxon>
        <taxon>Pirellulaceae</taxon>
        <taxon>Novipirellula</taxon>
    </lineage>
</organism>
<gene>
    <name evidence="3" type="primary">xcpT_8</name>
    <name evidence="3" type="ORF">Pla52o_38970</name>
</gene>
<dbReference type="Proteomes" id="UP000316304">
    <property type="component" value="Unassembled WGS sequence"/>
</dbReference>
<dbReference type="InterPro" id="IPR011453">
    <property type="entry name" value="DUF1559"/>
</dbReference>
<dbReference type="InterPro" id="IPR045584">
    <property type="entry name" value="Pilin-like"/>
</dbReference>
<keyword evidence="1" id="KW-0472">Membrane</keyword>
<dbReference type="Pfam" id="PF07963">
    <property type="entry name" value="N_methyl"/>
    <property type="match status" value="1"/>
</dbReference>
<feature type="transmembrane region" description="Helical" evidence="1">
    <location>
        <begin position="46"/>
        <end position="71"/>
    </location>
</feature>
<evidence type="ECO:0000259" key="2">
    <source>
        <dbReference type="Pfam" id="PF07596"/>
    </source>
</evidence>
<dbReference type="AlphaFoldDB" id="A0A5C6CAT6"/>